<keyword evidence="2" id="KW-1185">Reference proteome</keyword>
<evidence type="ECO:0000313" key="2">
    <source>
        <dbReference type="Proteomes" id="UP000784294"/>
    </source>
</evidence>
<dbReference type="AlphaFoldDB" id="A0A3S5AJQ3"/>
<name>A0A3S5AJQ3_9PLAT</name>
<protein>
    <submittedName>
        <fullName evidence="1">Uncharacterized protein</fullName>
    </submittedName>
</protein>
<organism evidence="1 2">
    <name type="scientific">Protopolystoma xenopodis</name>
    <dbReference type="NCBI Taxonomy" id="117903"/>
    <lineage>
        <taxon>Eukaryota</taxon>
        <taxon>Metazoa</taxon>
        <taxon>Spiralia</taxon>
        <taxon>Lophotrochozoa</taxon>
        <taxon>Platyhelminthes</taxon>
        <taxon>Monogenea</taxon>
        <taxon>Polyopisthocotylea</taxon>
        <taxon>Polystomatidea</taxon>
        <taxon>Polystomatidae</taxon>
        <taxon>Protopolystoma</taxon>
    </lineage>
</organism>
<evidence type="ECO:0000313" key="1">
    <source>
        <dbReference type="EMBL" id="VEL25508.1"/>
    </source>
</evidence>
<feature type="non-terminal residue" evidence="1">
    <location>
        <position position="1"/>
    </location>
</feature>
<dbReference type="EMBL" id="CAAALY010074459">
    <property type="protein sequence ID" value="VEL25508.1"/>
    <property type="molecule type" value="Genomic_DNA"/>
</dbReference>
<sequence>MLGHFYIRLKGIRDIFSNGAEDDFNSLEASDEEPGAPILSTSKLSSVDGNHQAMTLSASRPTDILISPLSSTTSGALTAITTTINSPAKLQPMNQPIGSEYSTISASCLVSHPGISQETFQTVSGVAFETETPVANRHPYDSNHCYTESLSLEPSHAKPPSSSVISSIMQLNPHDEVKNSPILTVSSITLSARSTTRPVDALARITGLDTVSTCLSPIMSSGAIAIEPCSIFRPDKPAYKLPVAYNSNELSANELAGVHTECTVDIIANPSQNLDCSVDSELTVPQTKECLQLTPNVT</sequence>
<dbReference type="Proteomes" id="UP000784294">
    <property type="component" value="Unassembled WGS sequence"/>
</dbReference>
<reference evidence="1" key="1">
    <citation type="submission" date="2018-11" db="EMBL/GenBank/DDBJ databases">
        <authorList>
            <consortium name="Pathogen Informatics"/>
        </authorList>
    </citation>
    <scope>NUCLEOTIDE SEQUENCE</scope>
</reference>
<proteinExistence type="predicted"/>
<accession>A0A3S5AJQ3</accession>
<gene>
    <name evidence="1" type="ORF">PXEA_LOCUS18948</name>
</gene>
<comment type="caution">
    <text evidence="1">The sequence shown here is derived from an EMBL/GenBank/DDBJ whole genome shotgun (WGS) entry which is preliminary data.</text>
</comment>